<evidence type="ECO:0000256" key="4">
    <source>
        <dbReference type="ARBA" id="ARBA00023136"/>
    </source>
</evidence>
<comment type="caution">
    <text evidence="6">The sequence shown here is derived from an EMBL/GenBank/DDBJ whole genome shotgun (WGS) entry which is preliminary data.</text>
</comment>
<keyword evidence="3 5" id="KW-1133">Transmembrane helix</keyword>
<protein>
    <submittedName>
        <fullName evidence="6">DoxX family protein</fullName>
    </submittedName>
</protein>
<reference evidence="6" key="1">
    <citation type="submission" date="2018-10" db="EMBL/GenBank/DDBJ databases">
        <title>Iterative Subtractive Binning of Freshwater Chronoseries Metagenomes Recovers Nearly Complete Genomes from over Four Hundred Novel Species.</title>
        <authorList>
            <person name="Rodriguez-R L.M."/>
            <person name="Tsementzi D."/>
            <person name="Luo C."/>
            <person name="Konstantinidis K.T."/>
        </authorList>
    </citation>
    <scope>NUCLEOTIDE SEQUENCE</scope>
    <source>
        <strain evidence="6">WB5_2A_028</strain>
    </source>
</reference>
<keyword evidence="2 5" id="KW-0812">Transmembrane</keyword>
<dbReference type="InterPro" id="IPR032808">
    <property type="entry name" value="DoxX"/>
</dbReference>
<evidence type="ECO:0000256" key="5">
    <source>
        <dbReference type="SAM" id="Phobius"/>
    </source>
</evidence>
<evidence type="ECO:0000256" key="3">
    <source>
        <dbReference type="ARBA" id="ARBA00022989"/>
    </source>
</evidence>
<evidence type="ECO:0000256" key="2">
    <source>
        <dbReference type="ARBA" id="ARBA00022692"/>
    </source>
</evidence>
<feature type="transmembrane region" description="Helical" evidence="5">
    <location>
        <begin position="6"/>
        <end position="24"/>
    </location>
</feature>
<keyword evidence="4 5" id="KW-0472">Membrane</keyword>
<feature type="transmembrane region" description="Helical" evidence="5">
    <location>
        <begin position="102"/>
        <end position="121"/>
    </location>
</feature>
<dbReference type="Pfam" id="PF07681">
    <property type="entry name" value="DoxX"/>
    <property type="match status" value="1"/>
</dbReference>
<sequence length="138" mass="14748">MDIIFIVGRILFALIFINSGFAHFSQREAMTGYAQFKRVPAAKIAVPLSGVMILVGGISVVLGFWADLGALLLAAFLVVSAFMMHNFWTIDDANQKMNETVAFFKNLSMAGAALIIFAIVANGGDLGAGLGDISLFKN</sequence>
<evidence type="ECO:0000256" key="1">
    <source>
        <dbReference type="ARBA" id="ARBA00004141"/>
    </source>
</evidence>
<name>A0A965GCE7_9PROT</name>
<accession>A0A965GCE7</accession>
<dbReference type="AlphaFoldDB" id="A0A965GCE7"/>
<proteinExistence type="predicted"/>
<dbReference type="EMBL" id="RFXN01000037">
    <property type="protein sequence ID" value="NBR93930.1"/>
    <property type="molecule type" value="Genomic_DNA"/>
</dbReference>
<gene>
    <name evidence="6" type="ORF">EBT44_03710</name>
</gene>
<feature type="transmembrane region" description="Helical" evidence="5">
    <location>
        <begin position="44"/>
        <end position="65"/>
    </location>
</feature>
<feature type="transmembrane region" description="Helical" evidence="5">
    <location>
        <begin position="71"/>
        <end position="90"/>
    </location>
</feature>
<evidence type="ECO:0000313" key="7">
    <source>
        <dbReference type="Proteomes" id="UP000740727"/>
    </source>
</evidence>
<organism evidence="6 7">
    <name type="scientific">Candidatus Fonsibacter lacus</name>
    <dbReference type="NCBI Taxonomy" id="2576439"/>
    <lineage>
        <taxon>Bacteria</taxon>
        <taxon>Pseudomonadati</taxon>
        <taxon>Pseudomonadota</taxon>
        <taxon>Alphaproteobacteria</taxon>
        <taxon>Candidatus Pelagibacterales</taxon>
        <taxon>Candidatus Pelagibacterales incertae sedis</taxon>
        <taxon>Candidatus Fonsibacter</taxon>
    </lineage>
</organism>
<evidence type="ECO:0000313" key="6">
    <source>
        <dbReference type="EMBL" id="NBR93930.1"/>
    </source>
</evidence>
<comment type="subcellular location">
    <subcellularLocation>
        <location evidence="1">Membrane</location>
        <topology evidence="1">Multi-pass membrane protein</topology>
    </subcellularLocation>
</comment>
<dbReference type="GO" id="GO:0016020">
    <property type="term" value="C:membrane"/>
    <property type="evidence" value="ECO:0007669"/>
    <property type="project" value="UniProtKB-SubCell"/>
</dbReference>
<dbReference type="Proteomes" id="UP000740727">
    <property type="component" value="Unassembled WGS sequence"/>
</dbReference>